<dbReference type="AlphaFoldDB" id="A0A8H4FBW2"/>
<evidence type="ECO:0000313" key="2">
    <source>
        <dbReference type="EMBL" id="KAF3797312.1"/>
    </source>
</evidence>
<protein>
    <submittedName>
        <fullName evidence="2">Uncharacterized protein</fullName>
    </submittedName>
</protein>
<sequence>MTANAPLKSSLRTISHAGGPNSKAHMEPGHSNSYNTEQELTSSTGGLSIEDKIEGELLRHDRQQRVKILVGLFLKTCPGDWDSGTDVALCSQLMSVVDGRQLEMRFDAIAVVCYRWQLAHLADVLVRVFGLPKPNGESCLMWRYHDWRASAGKVFQYFDQRYSAVWGQLVNSSFEPRPLRDQGPPFYRFQRYVTAAVVEADLGPDATRALVNKLIEYMVVAKKTLQEQVIQDKEIRHRGRNWIKSVGRAVRRSLSPRKSISGQSYRDRSDTATSRHSRGGSSSSVMDNKPILTSPRASAESQRPSFDIVRRLSERKGKGSKK</sequence>
<proteinExistence type="predicted"/>
<dbReference type="EMBL" id="WVTB01000117">
    <property type="protein sequence ID" value="KAF3797312.1"/>
    <property type="molecule type" value="Genomic_DNA"/>
</dbReference>
<evidence type="ECO:0000256" key="1">
    <source>
        <dbReference type="SAM" id="MobiDB-lite"/>
    </source>
</evidence>
<gene>
    <name evidence="2" type="ORF">GCG54_00009283</name>
</gene>
<feature type="region of interest" description="Disordered" evidence="1">
    <location>
        <begin position="1"/>
        <end position="41"/>
    </location>
</feature>
<dbReference type="RefSeq" id="XP_045256476.1">
    <property type="nucleotide sequence ID" value="XM_045409231.1"/>
</dbReference>
<reference evidence="2" key="2">
    <citation type="submission" date="2020-03" db="EMBL/GenBank/DDBJ databases">
        <authorList>
            <person name="Fu F.-F."/>
            <person name="Chen J."/>
        </authorList>
    </citation>
    <scope>NUCLEOTIDE SEQUENCE</scope>
    <source>
        <strain evidence="2">Lc1</strain>
    </source>
</reference>
<accession>A0A8H4FBW2</accession>
<feature type="compositionally biased region" description="Polar residues" evidence="1">
    <location>
        <begin position="30"/>
        <end position="41"/>
    </location>
</feature>
<comment type="caution">
    <text evidence="2">The sequence shown here is derived from an EMBL/GenBank/DDBJ whole genome shotgun (WGS) entry which is preliminary data.</text>
</comment>
<dbReference type="Proteomes" id="UP000613401">
    <property type="component" value="Unassembled WGS sequence"/>
</dbReference>
<evidence type="ECO:0000313" key="3">
    <source>
        <dbReference type="Proteomes" id="UP000613401"/>
    </source>
</evidence>
<feature type="region of interest" description="Disordered" evidence="1">
    <location>
        <begin position="253"/>
        <end position="322"/>
    </location>
</feature>
<name>A0A8H4FBW2_COLGL</name>
<keyword evidence="3" id="KW-1185">Reference proteome</keyword>
<feature type="compositionally biased region" description="Polar residues" evidence="1">
    <location>
        <begin position="295"/>
        <end position="304"/>
    </location>
</feature>
<dbReference type="GeneID" id="69016416"/>
<organism evidence="2 3">
    <name type="scientific">Colletotrichum gloeosporioides</name>
    <name type="common">Anthracnose fungus</name>
    <name type="synonym">Glomerella cingulata</name>
    <dbReference type="NCBI Taxonomy" id="474922"/>
    <lineage>
        <taxon>Eukaryota</taxon>
        <taxon>Fungi</taxon>
        <taxon>Dikarya</taxon>
        <taxon>Ascomycota</taxon>
        <taxon>Pezizomycotina</taxon>
        <taxon>Sordariomycetes</taxon>
        <taxon>Hypocreomycetidae</taxon>
        <taxon>Glomerellales</taxon>
        <taxon>Glomerellaceae</taxon>
        <taxon>Colletotrichum</taxon>
        <taxon>Colletotrichum gloeosporioides species complex</taxon>
    </lineage>
</organism>
<reference evidence="2" key="1">
    <citation type="journal article" date="2020" name="Phytopathology">
        <title>Genome sequence and comparative analysis of Colletotrichum gloeosporioides isolated from Liriodendron leaves.</title>
        <authorList>
            <person name="Fu F.F."/>
            <person name="Hao Z."/>
            <person name="Wang P."/>
            <person name="Lu Y."/>
            <person name="Xue L.J."/>
            <person name="Wei G."/>
            <person name="Tian Y."/>
            <person name="Baishi H."/>
            <person name="Xu H."/>
            <person name="Shi J."/>
            <person name="Cheng T."/>
            <person name="Wang G."/>
            <person name="Yi Y."/>
            <person name="Chen J."/>
        </authorList>
    </citation>
    <scope>NUCLEOTIDE SEQUENCE</scope>
    <source>
        <strain evidence="2">Lc1</strain>
    </source>
</reference>
<feature type="compositionally biased region" description="Basic and acidic residues" evidence="1">
    <location>
        <begin position="308"/>
        <end position="322"/>
    </location>
</feature>